<dbReference type="PATRIC" id="fig|1035195.3.peg.996"/>
<sequence>MRQLLIRRRQSTSWAGFYLVHIKGVFVARTRFTRRLIAIALSSTILTATIASPEAGLAQPVNPDDSEIATAESNVNTNSRNVAQLANTLSNTQNDISRLENEMGGLREAVNKALVDLHDAQASAEQARQAARAARQELDDVQNQMTQAQQRLDEFSRSAYRKGASNPGVSGVAGTKHSNDALDRQTYLRTNIAKQRAIIDHLDHLRTDKANKESQLREASKLAEQREAQAAQAKEAAQNAINENSRLIEQRTASLKNLMAQRDDAQKKLDAAKSTSDTLNNQRKEYQDYQKAKEERERAEAEAAAAEKARHDAEQTQADAQARADAEADAAATANDAHKSDAEERARTAADEAERARTDAQEKTTQAQQAQQHHDAATAAAADAAAKIAELSPDHTNLDSPYPTDLDADDATIAALQGPQQDNQQDDAATGSSSSSLSTLDTVTSDASASVSGSKEEKIEAVIARAQSQVGLPYAWGGGNASGPTQGIRDGGVADSFGDYNKVGFDCSGLVLYAFAGVGIALPHYTGYQYERGTKISPNEMQRGDLIFYGPNAEDHVAIYLGDGQMVEAPQSGSQVQVSPVRWTGMSPYAVRLI</sequence>
<dbReference type="Proteomes" id="UP000010445">
    <property type="component" value="Unassembled WGS sequence"/>
</dbReference>
<dbReference type="AlphaFoldDB" id="L1MH61"/>
<feature type="compositionally biased region" description="Low complexity" evidence="6">
    <location>
        <begin position="426"/>
        <end position="450"/>
    </location>
</feature>
<dbReference type="eggNOG" id="COG1196">
    <property type="taxonomic scope" value="Bacteria"/>
</dbReference>
<evidence type="ECO:0000256" key="3">
    <source>
        <dbReference type="ARBA" id="ARBA00022801"/>
    </source>
</evidence>
<dbReference type="PROSITE" id="PS51935">
    <property type="entry name" value="NLPC_P60"/>
    <property type="match status" value="1"/>
</dbReference>
<evidence type="ECO:0000313" key="9">
    <source>
        <dbReference type="Proteomes" id="UP000010445"/>
    </source>
</evidence>
<feature type="compositionally biased region" description="Basic and acidic residues" evidence="6">
    <location>
        <begin position="282"/>
        <end position="314"/>
    </location>
</feature>
<feature type="domain" description="NlpC/P60" evidence="7">
    <location>
        <begin position="456"/>
        <end position="594"/>
    </location>
</feature>
<dbReference type="HOGENOM" id="CLU_026494_0_0_11"/>
<dbReference type="GO" id="GO:0008234">
    <property type="term" value="F:cysteine-type peptidase activity"/>
    <property type="evidence" value="ECO:0007669"/>
    <property type="project" value="UniProtKB-KW"/>
</dbReference>
<keyword evidence="4" id="KW-0788">Thiol protease</keyword>
<keyword evidence="9" id="KW-1185">Reference proteome</keyword>
<comment type="caution">
    <text evidence="8">The sequence shown here is derived from an EMBL/GenBank/DDBJ whole genome shotgun (WGS) entry which is preliminary data.</text>
</comment>
<dbReference type="Gene3D" id="3.90.1720.10">
    <property type="entry name" value="endopeptidase domain like (from Nostoc punctiforme)"/>
    <property type="match status" value="1"/>
</dbReference>
<feature type="compositionally biased region" description="Low complexity" evidence="6">
    <location>
        <begin position="315"/>
        <end position="335"/>
    </location>
</feature>
<feature type="compositionally biased region" description="Low complexity" evidence="6">
    <location>
        <begin position="228"/>
        <end position="243"/>
    </location>
</feature>
<feature type="region of interest" description="Disordered" evidence="6">
    <location>
        <begin position="265"/>
        <end position="384"/>
    </location>
</feature>
<keyword evidence="2" id="KW-0645">Protease</keyword>
<feature type="compositionally biased region" description="Low complexity" evidence="6">
    <location>
        <begin position="363"/>
        <end position="384"/>
    </location>
</feature>
<dbReference type="InterPro" id="IPR038765">
    <property type="entry name" value="Papain-like_cys_pep_sf"/>
</dbReference>
<keyword evidence="3" id="KW-0378">Hydrolase</keyword>
<comment type="similarity">
    <text evidence="1">Belongs to the peptidase C40 family.</text>
</comment>
<dbReference type="GO" id="GO:0006508">
    <property type="term" value="P:proteolysis"/>
    <property type="evidence" value="ECO:0007669"/>
    <property type="project" value="UniProtKB-KW"/>
</dbReference>
<proteinExistence type="inferred from homology"/>
<evidence type="ECO:0000259" key="7">
    <source>
        <dbReference type="PROSITE" id="PS51935"/>
    </source>
</evidence>
<reference evidence="8 9" key="1">
    <citation type="submission" date="2012-05" db="EMBL/GenBank/DDBJ databases">
        <authorList>
            <person name="Weinstock G."/>
            <person name="Sodergren E."/>
            <person name="Lobos E.A."/>
            <person name="Fulton L."/>
            <person name="Fulton R."/>
            <person name="Courtney L."/>
            <person name="Fronick C."/>
            <person name="O'Laughlin M."/>
            <person name="Godfrey J."/>
            <person name="Wilson R.M."/>
            <person name="Miner T."/>
            <person name="Farmer C."/>
            <person name="Delehaunty K."/>
            <person name="Cordes M."/>
            <person name="Minx P."/>
            <person name="Tomlinson C."/>
            <person name="Chen J."/>
            <person name="Wollam A."/>
            <person name="Pepin K.H."/>
            <person name="Bhonagiri V."/>
            <person name="Zhang X."/>
            <person name="Suruliraj S."/>
            <person name="Warren W."/>
            <person name="Mitreva M."/>
            <person name="Mardis E.R."/>
            <person name="Wilson R.K."/>
        </authorList>
    </citation>
    <scope>NUCLEOTIDE SEQUENCE [LARGE SCALE GENOMIC DNA]</scope>
    <source>
        <strain evidence="8 9">F0235</strain>
    </source>
</reference>
<feature type="compositionally biased region" description="Basic and acidic residues" evidence="6">
    <location>
        <begin position="336"/>
        <end position="362"/>
    </location>
</feature>
<protein>
    <submittedName>
        <fullName evidence="8">NlpC/P60 family protein</fullName>
    </submittedName>
</protein>
<evidence type="ECO:0000256" key="5">
    <source>
        <dbReference type="SAM" id="Coils"/>
    </source>
</evidence>
<evidence type="ECO:0000256" key="6">
    <source>
        <dbReference type="SAM" id="MobiDB-lite"/>
    </source>
</evidence>
<dbReference type="InterPro" id="IPR051794">
    <property type="entry name" value="PG_Endopeptidase_C40"/>
</dbReference>
<organism evidence="8 9">
    <name type="scientific">Corynebacterium durum F0235</name>
    <dbReference type="NCBI Taxonomy" id="1035195"/>
    <lineage>
        <taxon>Bacteria</taxon>
        <taxon>Bacillati</taxon>
        <taxon>Actinomycetota</taxon>
        <taxon>Actinomycetes</taxon>
        <taxon>Mycobacteriales</taxon>
        <taxon>Corynebacteriaceae</taxon>
        <taxon>Corynebacterium</taxon>
    </lineage>
</organism>
<evidence type="ECO:0000313" key="8">
    <source>
        <dbReference type="EMBL" id="EKX90618.1"/>
    </source>
</evidence>
<feature type="region of interest" description="Disordered" evidence="6">
    <location>
        <begin position="218"/>
        <end position="243"/>
    </location>
</feature>
<feature type="coiled-coil region" evidence="5">
    <location>
        <begin position="82"/>
        <end position="158"/>
    </location>
</feature>
<evidence type="ECO:0000256" key="1">
    <source>
        <dbReference type="ARBA" id="ARBA00007074"/>
    </source>
</evidence>
<feature type="region of interest" description="Disordered" evidence="6">
    <location>
        <begin position="419"/>
        <end position="456"/>
    </location>
</feature>
<dbReference type="eggNOG" id="COG0791">
    <property type="taxonomic scope" value="Bacteria"/>
</dbReference>
<feature type="compositionally biased region" description="Basic and acidic residues" evidence="6">
    <location>
        <begin position="218"/>
        <end position="227"/>
    </location>
</feature>
<evidence type="ECO:0000256" key="4">
    <source>
        <dbReference type="ARBA" id="ARBA00022807"/>
    </source>
</evidence>
<dbReference type="STRING" id="1035195.HMPREF9997_01113"/>
<dbReference type="SUPFAM" id="SSF54001">
    <property type="entry name" value="Cysteine proteinases"/>
    <property type="match status" value="1"/>
</dbReference>
<dbReference type="EMBL" id="AMEM01000017">
    <property type="protein sequence ID" value="EKX90618.1"/>
    <property type="molecule type" value="Genomic_DNA"/>
</dbReference>
<evidence type="ECO:0000256" key="2">
    <source>
        <dbReference type="ARBA" id="ARBA00022670"/>
    </source>
</evidence>
<dbReference type="SUPFAM" id="SSF57997">
    <property type="entry name" value="Tropomyosin"/>
    <property type="match status" value="1"/>
</dbReference>
<dbReference type="PANTHER" id="PTHR47359">
    <property type="entry name" value="PEPTIDOGLYCAN DL-ENDOPEPTIDASE CWLO"/>
    <property type="match status" value="1"/>
</dbReference>
<keyword evidence="5" id="KW-0175">Coiled coil</keyword>
<accession>L1MH61</accession>
<gene>
    <name evidence="8" type="ORF">HMPREF9997_01113</name>
</gene>
<dbReference type="NCBIfam" id="NF046048">
    <property type="entry name" value="NlpC_P60_DIP1281"/>
    <property type="match status" value="1"/>
</dbReference>
<dbReference type="InterPro" id="IPR000064">
    <property type="entry name" value="NLP_P60_dom"/>
</dbReference>
<name>L1MH61_9CORY</name>
<dbReference type="PANTHER" id="PTHR47359:SF3">
    <property type="entry name" value="NLP_P60 DOMAIN-CONTAINING PROTEIN-RELATED"/>
    <property type="match status" value="1"/>
</dbReference>
<dbReference type="Pfam" id="PF00877">
    <property type="entry name" value="NLPC_P60"/>
    <property type="match status" value="1"/>
</dbReference>